<dbReference type="InterPro" id="IPR023213">
    <property type="entry name" value="CAT-like_dom_sf"/>
</dbReference>
<dbReference type="SMART" id="SM00823">
    <property type="entry name" value="PKS_PP"/>
    <property type="match status" value="1"/>
</dbReference>
<dbReference type="CDD" id="cd19543">
    <property type="entry name" value="DCL_NRPS"/>
    <property type="match status" value="1"/>
</dbReference>
<dbReference type="Gene3D" id="3.30.559.30">
    <property type="entry name" value="Nonribosomal peptide synthetase, condensation domain"/>
    <property type="match status" value="1"/>
</dbReference>
<name>A0ABY5D299_9ACTN</name>
<dbReference type="Pfam" id="PF13193">
    <property type="entry name" value="AMP-binding_C"/>
    <property type="match status" value="1"/>
</dbReference>
<dbReference type="SUPFAM" id="SSF53474">
    <property type="entry name" value="alpha/beta-Hydrolases"/>
    <property type="match status" value="1"/>
</dbReference>
<sequence>MNASAEGPGDIQDVLPLATLQEGLLFHSVKDEQHLDVYTVQNVFEFTRRVDAAALHAAAQTLLRRHPALRAGFMHEGVERPVQFIPREVPAAWHETDLTDLPPAEARRRFEHIRVGQRERRFDLARPPLIRHVLVHLPEERDVLILTFHHIVMDGWSGELYNAELMDLYLRGGDDTGLPAPRPYRDYLVWLSRQDHQRSVEAWRAALDGVEQGTLVSAADAGDTTIMPRTVDGTVAPDLVGRLTALAREAGVTPNTLFLAAWGLVLRSHTGGDDIVFGSTVAGRPPEIDGVDSIVGVFFNTVPVRVRVRPAETVRELLVRLQGEQADLLAHHHVSLADIQGAVGGQRLFDSLYVQRNIPRDDERYQSVRERTGLESVTGNDATHYPLTFVAQPGEELRLSLAYRTDVVTAQVAQDLYDRVVRLLEQIAAQPDAPVADLNPLSARTASAALTLGEGVRRELPETTLAAVFEESARRDPARTALVTRDESLTFAELDERAERLARLLGGLGVGPEVRVAIALHRSADWVVTLFAVLKLGAAYVPLDLEHPAARLGNMLADSGPLVTVTTTRAAQNLPGEDATGRSTGGHRLYLDDPHTLDALAGADLSQPRTPAARRPDHLAYVIFTSGSTGRPKGVEIPYHGLVNMLVNHRTEIFDPVVRAQGGRVMRVAHTVSFSFDMSWEELLWLIDGHEVHLMDEELRRDSAALVAYCATQDIDVVNVTPSYCGQLIEDGLLGTPGQETADQDSARGSGAASAPVPGAHRPPLVLLGGEAVSATVWDTLREADNVLGYNLYGPTEYTINTLGGGTGDSPTPTVGRPIANTDVHVLDSALRPVAPGVPGELYVSGVGLARGYTGRADLTAERFVADPYGPPGSRMYRTGDLVRWDANGLIDYLGRADDQVKIRGVRIEPGEVVAALEEYPDVAQAAVVVREDTPGLKRLVAYLVPAAGADIDTDSLRRGLQRDLPDAMAPSALAVLDRLPLTVNGKLDASALPAPAHQGTTGRPPRDDADRALCADFAAVLGLTAQAEGPDQALPLTIDDDFFDLGGHSLLAMRLVGRIRKRTGQRLRAGDLIAAPTVARLRDYLDSPRREDLLAPVLRLRAGGRGKPLFCFHPASGFSWSYAGLSPHLDKERPIVGIQFPGLREDELPPTMEELVERYARLVRTVQPDGPYHLLGWSFGGQIAHCLATLLQSEGERVAFLGMLDTYPTDSEPVLRAGGAMPDAEAEQEALDFLLSSSQRDLPSWLSKPYKREEVVEFMRDSDGVWADFDTATIERVIRARMYTNEVMYRTGYRAFEGDLYFFSATAERDPNSGITAELWKEHVRGQVLDTPVDHHHNDMTGPAALAVIGPVLDRVLRGDRG</sequence>
<dbReference type="RefSeq" id="WP_254416865.1">
    <property type="nucleotide sequence ID" value="NZ_BAAAJB010000062.1"/>
</dbReference>
<dbReference type="Gene3D" id="3.40.50.980">
    <property type="match status" value="2"/>
</dbReference>
<dbReference type="InterPro" id="IPR009081">
    <property type="entry name" value="PP-bd_ACP"/>
</dbReference>
<accession>A0ABY5D299</accession>
<keyword evidence="2" id="KW-0596">Phosphopantetheine</keyword>
<dbReference type="PROSITE" id="PS00012">
    <property type="entry name" value="PHOSPHOPANTETHEINE"/>
    <property type="match status" value="1"/>
</dbReference>
<evidence type="ECO:0000256" key="3">
    <source>
        <dbReference type="ARBA" id="ARBA00022553"/>
    </source>
</evidence>
<dbReference type="InterPro" id="IPR045851">
    <property type="entry name" value="AMP-bd_C_sf"/>
</dbReference>
<evidence type="ECO:0000259" key="5">
    <source>
        <dbReference type="PROSITE" id="PS50075"/>
    </source>
</evidence>
<evidence type="ECO:0000313" key="6">
    <source>
        <dbReference type="EMBL" id="USY17289.1"/>
    </source>
</evidence>
<dbReference type="NCBIfam" id="TIGR01733">
    <property type="entry name" value="AA-adenyl-dom"/>
    <property type="match status" value="1"/>
</dbReference>
<dbReference type="PROSITE" id="PS50075">
    <property type="entry name" value="CARRIER"/>
    <property type="match status" value="1"/>
</dbReference>
<dbReference type="InterPro" id="IPR025110">
    <property type="entry name" value="AMP-bd_C"/>
</dbReference>
<dbReference type="PANTHER" id="PTHR45527:SF1">
    <property type="entry name" value="FATTY ACID SYNTHASE"/>
    <property type="match status" value="1"/>
</dbReference>
<dbReference type="CDD" id="cd05930">
    <property type="entry name" value="A_NRPS"/>
    <property type="match status" value="1"/>
</dbReference>
<dbReference type="Pfam" id="PF00550">
    <property type="entry name" value="PP-binding"/>
    <property type="match status" value="1"/>
</dbReference>
<dbReference type="Gene3D" id="3.40.50.1820">
    <property type="entry name" value="alpha/beta hydrolase"/>
    <property type="match status" value="1"/>
</dbReference>
<dbReference type="SUPFAM" id="SSF52777">
    <property type="entry name" value="CoA-dependent acyltransferases"/>
    <property type="match status" value="2"/>
</dbReference>
<dbReference type="InterPro" id="IPR036736">
    <property type="entry name" value="ACP-like_sf"/>
</dbReference>
<dbReference type="InterPro" id="IPR001242">
    <property type="entry name" value="Condensation_dom"/>
</dbReference>
<dbReference type="SUPFAM" id="SSF56801">
    <property type="entry name" value="Acetyl-CoA synthetase-like"/>
    <property type="match status" value="1"/>
</dbReference>
<dbReference type="InterPro" id="IPR001031">
    <property type="entry name" value="Thioesterase"/>
</dbReference>
<keyword evidence="3" id="KW-0597">Phosphoprotein</keyword>
<dbReference type="PANTHER" id="PTHR45527">
    <property type="entry name" value="NONRIBOSOMAL PEPTIDE SYNTHETASE"/>
    <property type="match status" value="1"/>
</dbReference>
<feature type="domain" description="Carrier" evidence="5">
    <location>
        <begin position="1005"/>
        <end position="1090"/>
    </location>
</feature>
<dbReference type="InterPro" id="IPR020806">
    <property type="entry name" value="PKS_PP-bd"/>
</dbReference>
<evidence type="ECO:0000256" key="1">
    <source>
        <dbReference type="ARBA" id="ARBA00001957"/>
    </source>
</evidence>
<dbReference type="Pfam" id="PF00668">
    <property type="entry name" value="Condensation"/>
    <property type="match status" value="1"/>
</dbReference>
<proteinExistence type="predicted"/>
<dbReference type="InterPro" id="IPR020802">
    <property type="entry name" value="TesA-like"/>
</dbReference>
<dbReference type="InterPro" id="IPR029058">
    <property type="entry name" value="AB_hydrolase_fold"/>
</dbReference>
<dbReference type="InterPro" id="IPR006162">
    <property type="entry name" value="Ppantetheine_attach_site"/>
</dbReference>
<dbReference type="Proteomes" id="UP001055940">
    <property type="component" value="Chromosome"/>
</dbReference>
<dbReference type="Gene3D" id="3.30.300.30">
    <property type="match status" value="1"/>
</dbReference>
<dbReference type="InterPro" id="IPR000873">
    <property type="entry name" value="AMP-dep_synth/lig_dom"/>
</dbReference>
<dbReference type="PROSITE" id="PS00455">
    <property type="entry name" value="AMP_BINDING"/>
    <property type="match status" value="1"/>
</dbReference>
<evidence type="ECO:0000256" key="4">
    <source>
        <dbReference type="SAM" id="MobiDB-lite"/>
    </source>
</evidence>
<dbReference type="SUPFAM" id="SSF47336">
    <property type="entry name" value="ACP-like"/>
    <property type="match status" value="1"/>
</dbReference>
<gene>
    <name evidence="6" type="ORF">NE857_18225</name>
</gene>
<organism evidence="6 7">
    <name type="scientific">Nocardiopsis exhalans</name>
    <dbReference type="NCBI Taxonomy" id="163604"/>
    <lineage>
        <taxon>Bacteria</taxon>
        <taxon>Bacillati</taxon>
        <taxon>Actinomycetota</taxon>
        <taxon>Actinomycetes</taxon>
        <taxon>Streptosporangiales</taxon>
        <taxon>Nocardiopsidaceae</taxon>
        <taxon>Nocardiopsis</taxon>
    </lineage>
</organism>
<dbReference type="Gene3D" id="3.30.559.10">
    <property type="entry name" value="Chloramphenicol acetyltransferase-like domain"/>
    <property type="match status" value="1"/>
</dbReference>
<dbReference type="Pfam" id="PF00975">
    <property type="entry name" value="Thioesterase"/>
    <property type="match status" value="1"/>
</dbReference>
<evidence type="ECO:0000256" key="2">
    <source>
        <dbReference type="ARBA" id="ARBA00022450"/>
    </source>
</evidence>
<dbReference type="InterPro" id="IPR020845">
    <property type="entry name" value="AMP-binding_CS"/>
</dbReference>
<dbReference type="SMART" id="SM00824">
    <property type="entry name" value="PKS_TE"/>
    <property type="match status" value="1"/>
</dbReference>
<feature type="region of interest" description="Disordered" evidence="4">
    <location>
        <begin position="736"/>
        <end position="760"/>
    </location>
</feature>
<comment type="cofactor">
    <cofactor evidence="1">
        <name>pantetheine 4'-phosphate</name>
        <dbReference type="ChEBI" id="CHEBI:47942"/>
    </cofactor>
</comment>
<evidence type="ECO:0000313" key="7">
    <source>
        <dbReference type="Proteomes" id="UP001055940"/>
    </source>
</evidence>
<dbReference type="EMBL" id="CP099837">
    <property type="protein sequence ID" value="USY17289.1"/>
    <property type="molecule type" value="Genomic_DNA"/>
</dbReference>
<dbReference type="InterPro" id="IPR010071">
    <property type="entry name" value="AA_adenyl_dom"/>
</dbReference>
<protein>
    <submittedName>
        <fullName evidence="6">Amino acid adenylation domain-containing protein</fullName>
    </submittedName>
</protein>
<feature type="compositionally biased region" description="Low complexity" evidence="4">
    <location>
        <begin position="747"/>
        <end position="760"/>
    </location>
</feature>
<dbReference type="Gene3D" id="2.30.38.10">
    <property type="entry name" value="Luciferase, Domain 3"/>
    <property type="match status" value="1"/>
</dbReference>
<reference evidence="6" key="1">
    <citation type="submission" date="2022-06" db="EMBL/GenBank/DDBJ databases">
        <authorList>
            <person name="Ping M."/>
        </authorList>
    </citation>
    <scope>NUCLEOTIDE SEQUENCE</scope>
    <source>
        <strain evidence="6">JCM11759T</strain>
    </source>
</reference>
<dbReference type="Pfam" id="PF00501">
    <property type="entry name" value="AMP-binding"/>
    <property type="match status" value="1"/>
</dbReference>
<keyword evidence="7" id="KW-1185">Reference proteome</keyword>